<proteinExistence type="predicted"/>
<reference evidence="1 2" key="1">
    <citation type="journal article" date="2013" name="Genome Announc.">
        <title>Draft Genome Sequence of Aeromonas molluscorum Strain 848TT, Isolated from Bivalve Molluscs.</title>
        <authorList>
            <person name="Spataro N."/>
            <person name="Farfan M."/>
            <person name="Albarral V."/>
            <person name="Sanglas A."/>
            <person name="Loren J.G."/>
            <person name="Fuste M.C."/>
            <person name="Bosch E."/>
        </authorList>
    </citation>
    <scope>NUCLEOTIDE SEQUENCE [LARGE SCALE GENOMIC DNA]</scope>
    <source>
        <strain evidence="1 2">848</strain>
    </source>
</reference>
<dbReference type="NCBIfam" id="TIGR02450">
    <property type="entry name" value="TIGR02450 family Trp-rich protein"/>
    <property type="match status" value="1"/>
</dbReference>
<dbReference type="Proteomes" id="UP000013526">
    <property type="component" value="Unassembled WGS sequence"/>
</dbReference>
<dbReference type="PATRIC" id="fig|1268236.3.peg.1355"/>
<dbReference type="EMBL" id="AQGQ01000029">
    <property type="protein sequence ID" value="EOD55836.1"/>
    <property type="molecule type" value="Genomic_DNA"/>
</dbReference>
<gene>
    <name evidence="1" type="ORF">G113_06824</name>
</gene>
<dbReference type="Pfam" id="PF09493">
    <property type="entry name" value="DUF2389"/>
    <property type="match status" value="1"/>
</dbReference>
<evidence type="ECO:0008006" key="3">
    <source>
        <dbReference type="Google" id="ProtNLM"/>
    </source>
</evidence>
<protein>
    <recommendedName>
        <fullName evidence="3">TIGR02450 family Trp-rich protein</fullName>
    </recommendedName>
</protein>
<dbReference type="OrthoDB" id="5592973at2"/>
<dbReference type="AlphaFoldDB" id="R1H5N8"/>
<comment type="caution">
    <text evidence="1">The sequence shown here is derived from an EMBL/GenBank/DDBJ whole genome shotgun (WGS) entry which is preliminary data.</text>
</comment>
<name>R1H5N8_9GAMM</name>
<sequence length="72" mass="8717">MNAFSAETLLFSKWTRETQFEQAERFFMVISCQRDGTGQLNRVILQDINTLQEQELDWHELEDPARWRMGWH</sequence>
<organism evidence="1 2">
    <name type="scientific">Aeromonas molluscorum 848</name>
    <dbReference type="NCBI Taxonomy" id="1268236"/>
    <lineage>
        <taxon>Bacteria</taxon>
        <taxon>Pseudomonadati</taxon>
        <taxon>Pseudomonadota</taxon>
        <taxon>Gammaproteobacteria</taxon>
        <taxon>Aeromonadales</taxon>
        <taxon>Aeromonadaceae</taxon>
        <taxon>Aeromonas</taxon>
    </lineage>
</organism>
<evidence type="ECO:0000313" key="1">
    <source>
        <dbReference type="EMBL" id="EOD55836.1"/>
    </source>
</evidence>
<dbReference type="RefSeq" id="WP_005897010.1">
    <property type="nucleotide sequence ID" value="NZ_AQGQ01000029.1"/>
</dbReference>
<keyword evidence="2" id="KW-1185">Reference proteome</keyword>
<dbReference type="InterPro" id="IPR012663">
    <property type="entry name" value="CHP02450_Tryp"/>
</dbReference>
<evidence type="ECO:0000313" key="2">
    <source>
        <dbReference type="Proteomes" id="UP000013526"/>
    </source>
</evidence>
<accession>R1H5N8</accession>